<feature type="compositionally biased region" description="Low complexity" evidence="1">
    <location>
        <begin position="44"/>
        <end position="58"/>
    </location>
</feature>
<name>A0ABD5S4F2_9EURY</name>
<feature type="region of interest" description="Disordered" evidence="1">
    <location>
        <begin position="40"/>
        <end position="61"/>
    </location>
</feature>
<feature type="non-terminal residue" evidence="2">
    <location>
        <position position="1"/>
    </location>
</feature>
<accession>A0ABD5S4F2</accession>
<evidence type="ECO:0000313" key="3">
    <source>
        <dbReference type="Proteomes" id="UP001596328"/>
    </source>
</evidence>
<sequence length="83" mass="8295">PAASTVDGVITTASHADVVHELFRTGARFRISVTPADAVRTDDASGADGAEGAESGAGTPATTFEGCTLLSSSGKWVGSLRSD</sequence>
<gene>
    <name evidence="2" type="ORF">ACFQE1_19885</name>
</gene>
<protein>
    <submittedName>
        <fullName evidence="2">Uncharacterized protein</fullName>
    </submittedName>
</protein>
<dbReference type="AlphaFoldDB" id="A0ABD5S4F2"/>
<proteinExistence type="predicted"/>
<evidence type="ECO:0000313" key="2">
    <source>
        <dbReference type="EMBL" id="MFC6726584.1"/>
    </source>
</evidence>
<dbReference type="EMBL" id="JBHSWU010001234">
    <property type="protein sequence ID" value="MFC6726584.1"/>
    <property type="molecule type" value="Genomic_DNA"/>
</dbReference>
<dbReference type="Proteomes" id="UP001596328">
    <property type="component" value="Unassembled WGS sequence"/>
</dbReference>
<reference evidence="2 3" key="1">
    <citation type="journal article" date="2019" name="Int. J. Syst. Evol. Microbiol.">
        <title>The Global Catalogue of Microorganisms (GCM) 10K type strain sequencing project: providing services to taxonomists for standard genome sequencing and annotation.</title>
        <authorList>
            <consortium name="The Broad Institute Genomics Platform"/>
            <consortium name="The Broad Institute Genome Sequencing Center for Infectious Disease"/>
            <person name="Wu L."/>
            <person name="Ma J."/>
        </authorList>
    </citation>
    <scope>NUCLEOTIDE SEQUENCE [LARGE SCALE GENOMIC DNA]</scope>
    <source>
        <strain evidence="2 3">NBRC 111368</strain>
    </source>
</reference>
<keyword evidence="3" id="KW-1185">Reference proteome</keyword>
<evidence type="ECO:0000256" key="1">
    <source>
        <dbReference type="SAM" id="MobiDB-lite"/>
    </source>
</evidence>
<organism evidence="2 3">
    <name type="scientific">Halobium palmae</name>
    <dbReference type="NCBI Taxonomy" id="1776492"/>
    <lineage>
        <taxon>Archaea</taxon>
        <taxon>Methanobacteriati</taxon>
        <taxon>Methanobacteriota</taxon>
        <taxon>Stenosarchaea group</taxon>
        <taxon>Halobacteria</taxon>
        <taxon>Halobacteriales</taxon>
        <taxon>Haloferacaceae</taxon>
        <taxon>Halobium</taxon>
    </lineage>
</organism>
<comment type="caution">
    <text evidence="2">The sequence shown here is derived from an EMBL/GenBank/DDBJ whole genome shotgun (WGS) entry which is preliminary data.</text>
</comment>